<keyword evidence="12" id="KW-1185">Reference proteome</keyword>
<evidence type="ECO:0000256" key="3">
    <source>
        <dbReference type="ARBA" id="ARBA00022679"/>
    </source>
</evidence>
<dbReference type="Gene3D" id="3.40.50.150">
    <property type="entry name" value="Vaccinia Virus protein VP39"/>
    <property type="match status" value="1"/>
</dbReference>
<dbReference type="PANTHER" id="PTHR10631">
    <property type="entry name" value="N 2 ,N 2 -DIMETHYLGUANOSINE TRNA METHYLTRANSFERASE"/>
    <property type="match status" value="1"/>
</dbReference>
<feature type="region of interest" description="Disordered" evidence="10">
    <location>
        <begin position="67"/>
        <end position="91"/>
    </location>
</feature>
<keyword evidence="2 9" id="KW-0489">Methyltransferase</keyword>
<evidence type="ECO:0000313" key="11">
    <source>
        <dbReference type="EMBL" id="KAK9806734.1"/>
    </source>
</evidence>
<dbReference type="PANTHER" id="PTHR10631:SF3">
    <property type="entry name" value="TRNA (GUANINE(26)-N(2))-DIMETHYLTRANSFERASE"/>
    <property type="match status" value="1"/>
</dbReference>
<keyword evidence="3 9" id="KW-0808">Transferase</keyword>
<dbReference type="AlphaFoldDB" id="A0AAW1PEN2"/>
<dbReference type="EC" id="2.1.1.216" evidence="7 9"/>
<feature type="region of interest" description="Disordered" evidence="10">
    <location>
        <begin position="490"/>
        <end position="537"/>
    </location>
</feature>
<evidence type="ECO:0000256" key="5">
    <source>
        <dbReference type="ARBA" id="ARBA00022694"/>
    </source>
</evidence>
<dbReference type="PROSITE" id="PS51626">
    <property type="entry name" value="SAM_MT_TRM1"/>
    <property type="match status" value="1"/>
</dbReference>
<comment type="caution">
    <text evidence="11">The sequence shown here is derived from an EMBL/GenBank/DDBJ whole genome shotgun (WGS) entry which is preliminary data.</text>
</comment>
<dbReference type="GO" id="GO:0160104">
    <property type="term" value="F:tRNA (guanine(26)-N2)-dimethyltransferase activity"/>
    <property type="evidence" value="ECO:0007669"/>
    <property type="project" value="UniProtKB-UniRule"/>
</dbReference>
<dbReference type="NCBIfam" id="TIGR00308">
    <property type="entry name" value="TRM1"/>
    <property type="match status" value="1"/>
</dbReference>
<keyword evidence="5 9" id="KW-0819">tRNA processing</keyword>
<protein>
    <recommendedName>
        <fullName evidence="7 9">tRNA (guanine(26)-N(2))-dimethyltransferase</fullName>
        <ecNumber evidence="7 9">2.1.1.216</ecNumber>
    </recommendedName>
</protein>
<evidence type="ECO:0000256" key="1">
    <source>
        <dbReference type="ARBA" id="ARBA00022555"/>
    </source>
</evidence>
<feature type="compositionally biased region" description="Low complexity" evidence="10">
    <location>
        <begin position="510"/>
        <end position="537"/>
    </location>
</feature>
<evidence type="ECO:0000256" key="9">
    <source>
        <dbReference type="PROSITE-ProRule" id="PRU00958"/>
    </source>
</evidence>
<reference evidence="11 12" key="1">
    <citation type="journal article" date="2024" name="Nat. Commun.">
        <title>Phylogenomics reveals the evolutionary origins of lichenization in chlorophyte algae.</title>
        <authorList>
            <person name="Puginier C."/>
            <person name="Libourel C."/>
            <person name="Otte J."/>
            <person name="Skaloud P."/>
            <person name="Haon M."/>
            <person name="Grisel S."/>
            <person name="Petersen M."/>
            <person name="Berrin J.G."/>
            <person name="Delaux P.M."/>
            <person name="Dal Grande F."/>
            <person name="Keller J."/>
        </authorList>
    </citation>
    <scope>NUCLEOTIDE SEQUENCE [LARGE SCALE GENOMIC DNA]</scope>
    <source>
        <strain evidence="11 12">SAG 2043</strain>
    </source>
</reference>
<proteinExistence type="inferred from homology"/>
<evidence type="ECO:0000313" key="12">
    <source>
        <dbReference type="Proteomes" id="UP001489004"/>
    </source>
</evidence>
<keyword evidence="1 9" id="KW-0820">tRNA-binding</keyword>
<dbReference type="InterPro" id="IPR029063">
    <property type="entry name" value="SAM-dependent_MTases_sf"/>
</dbReference>
<evidence type="ECO:0000256" key="7">
    <source>
        <dbReference type="ARBA" id="ARBA00039099"/>
    </source>
</evidence>
<dbReference type="Gene3D" id="3.30.56.70">
    <property type="entry name" value="N2,N2-dimethylguanosine tRNA methyltransferase, C-terminal domain"/>
    <property type="match status" value="1"/>
</dbReference>
<dbReference type="EMBL" id="JALJOR010000013">
    <property type="protein sequence ID" value="KAK9806734.1"/>
    <property type="molecule type" value="Genomic_DNA"/>
</dbReference>
<organism evidence="11 12">
    <name type="scientific">[Myrmecia] bisecta</name>
    <dbReference type="NCBI Taxonomy" id="41462"/>
    <lineage>
        <taxon>Eukaryota</taxon>
        <taxon>Viridiplantae</taxon>
        <taxon>Chlorophyta</taxon>
        <taxon>core chlorophytes</taxon>
        <taxon>Trebouxiophyceae</taxon>
        <taxon>Trebouxiales</taxon>
        <taxon>Trebouxiaceae</taxon>
        <taxon>Myrmecia</taxon>
    </lineage>
</organism>
<evidence type="ECO:0000256" key="6">
    <source>
        <dbReference type="ARBA" id="ARBA00022884"/>
    </source>
</evidence>
<dbReference type="InterPro" id="IPR042296">
    <property type="entry name" value="tRNA_met_Trm1_C"/>
</dbReference>
<dbReference type="InterPro" id="IPR002905">
    <property type="entry name" value="Trm1"/>
</dbReference>
<gene>
    <name evidence="11" type="ORF">WJX72_000916</name>
</gene>
<dbReference type="FunFam" id="3.30.56.70:FF:000001">
    <property type="entry name" value="tRNA (guanine(26)-N(2))-dimethyltransferase"/>
    <property type="match status" value="1"/>
</dbReference>
<dbReference type="CDD" id="cd02440">
    <property type="entry name" value="AdoMet_MTases"/>
    <property type="match status" value="1"/>
</dbReference>
<dbReference type="GO" id="GO:0002940">
    <property type="term" value="P:tRNA N2-guanine methylation"/>
    <property type="evidence" value="ECO:0007669"/>
    <property type="project" value="TreeGrafter"/>
</dbReference>
<keyword evidence="6 9" id="KW-0694">RNA-binding</keyword>
<evidence type="ECO:0000256" key="10">
    <source>
        <dbReference type="SAM" id="MobiDB-lite"/>
    </source>
</evidence>
<dbReference type="Pfam" id="PF02005">
    <property type="entry name" value="TRM"/>
    <property type="match status" value="1"/>
</dbReference>
<comment type="similarity">
    <text evidence="9">Belongs to the class I-like SAM-binding methyltransferase superfamily. Trm1 family.</text>
</comment>
<evidence type="ECO:0000256" key="2">
    <source>
        <dbReference type="ARBA" id="ARBA00022603"/>
    </source>
</evidence>
<name>A0AAW1PEN2_9CHLO</name>
<dbReference type="GO" id="GO:0005634">
    <property type="term" value="C:nucleus"/>
    <property type="evidence" value="ECO:0007669"/>
    <property type="project" value="TreeGrafter"/>
</dbReference>
<dbReference type="SUPFAM" id="SSF53335">
    <property type="entry name" value="S-adenosyl-L-methionine-dependent methyltransferases"/>
    <property type="match status" value="1"/>
</dbReference>
<comment type="catalytic activity">
    <reaction evidence="8 9">
        <text>guanosine(26) in tRNA + 2 S-adenosyl-L-methionine = N(2)-dimethylguanosine(26) in tRNA + 2 S-adenosyl-L-homocysteine + 2 H(+)</text>
        <dbReference type="Rhea" id="RHEA:43140"/>
        <dbReference type="Rhea" id="RHEA-COMP:10359"/>
        <dbReference type="Rhea" id="RHEA-COMP:10360"/>
        <dbReference type="ChEBI" id="CHEBI:15378"/>
        <dbReference type="ChEBI" id="CHEBI:57856"/>
        <dbReference type="ChEBI" id="CHEBI:59789"/>
        <dbReference type="ChEBI" id="CHEBI:74269"/>
        <dbReference type="ChEBI" id="CHEBI:74513"/>
        <dbReference type="EC" id="2.1.1.216"/>
    </reaction>
</comment>
<accession>A0AAW1PEN2</accession>
<keyword evidence="4 9" id="KW-0949">S-adenosyl-L-methionine</keyword>
<dbReference type="Proteomes" id="UP001489004">
    <property type="component" value="Unassembled WGS sequence"/>
</dbReference>
<dbReference type="GO" id="GO:0000049">
    <property type="term" value="F:tRNA binding"/>
    <property type="evidence" value="ECO:0007669"/>
    <property type="project" value="UniProtKB-UniRule"/>
</dbReference>
<sequence>MAEAGSGEQATTSRAVPDGYTVLTEGEASILQRGNDVFYNPAQIINRDISIAVLRYFVKQRAEEIKSGKLKRPRQRGGPTPGAADKAEAKDPGSIHILEGLAASGLRSLRYAMEIQGVSQVDANDLDSEALEAMKRNIDYNGAAAQRVKPHQGDARVVMLQSPGVYDAVDLDPYGSPTHFLDSAVQSVSEGGLLLVTATDMAVLCGNNGEACWAKYGSYPLHRPYCHEMALRILLATIESHANRYKRHIVPVVSLSIDFYVRVFVRVYTSAAAVKDSATKLAYVYQSTGCDSFFLQRVGRKSMKNKSVKHLPGQAPAVPQQCPETGGNFVMGGPYWAEPIHDMAWVNGILADVQAQRGQYPAYAKVHSILTAVSEELADVPLYFNVHDICKTIHCTPPRAEVLRSALVNAGYRVSSTHANPLGIKTDAPWAVIWDIMRCWVQDHPIKQQDPESYAGKLLAKAPELKANFSRAHGAISAAKSSKVARFLPNPEANWGPKPKHGRTLKAAEDSAAGNASNGATAGDNNAANKTAEAMTT</sequence>
<evidence type="ECO:0000256" key="8">
    <source>
        <dbReference type="ARBA" id="ARBA00051897"/>
    </source>
</evidence>
<evidence type="ECO:0000256" key="4">
    <source>
        <dbReference type="ARBA" id="ARBA00022691"/>
    </source>
</evidence>